<dbReference type="PANTHER" id="PTHR43694">
    <property type="entry name" value="RIBONUCLEASE J"/>
    <property type="match status" value="1"/>
</dbReference>
<protein>
    <recommendedName>
        <fullName evidence="1">Metallo-beta-lactamase domain-containing protein</fullName>
    </recommendedName>
</protein>
<reference evidence="2" key="1">
    <citation type="submission" date="2025-08" db="UniProtKB">
        <authorList>
            <consortium name="Ensembl"/>
        </authorList>
    </citation>
    <scope>IDENTIFICATION</scope>
</reference>
<evidence type="ECO:0000313" key="2">
    <source>
        <dbReference type="Ensembl" id="ENSJHYP00000002855.1"/>
    </source>
</evidence>
<dbReference type="Ensembl" id="ENSJHYT00000003512.1">
    <property type="protein sequence ID" value="ENSJHYP00000002855.1"/>
    <property type="gene ID" value="ENSJHYG00000002382.1"/>
</dbReference>
<keyword evidence="3" id="KW-1185">Reference proteome</keyword>
<dbReference type="AlphaFoldDB" id="A0A8C5IFK5"/>
<organism evidence="2 3">
    <name type="scientific">Junco hyemalis</name>
    <name type="common">Dark-eyed junco</name>
    <dbReference type="NCBI Taxonomy" id="40217"/>
    <lineage>
        <taxon>Eukaryota</taxon>
        <taxon>Metazoa</taxon>
        <taxon>Chordata</taxon>
        <taxon>Craniata</taxon>
        <taxon>Vertebrata</taxon>
        <taxon>Euteleostomi</taxon>
        <taxon>Archelosauria</taxon>
        <taxon>Archosauria</taxon>
        <taxon>Dinosauria</taxon>
        <taxon>Saurischia</taxon>
        <taxon>Theropoda</taxon>
        <taxon>Coelurosauria</taxon>
        <taxon>Aves</taxon>
        <taxon>Neognathae</taxon>
        <taxon>Neoaves</taxon>
        <taxon>Telluraves</taxon>
        <taxon>Australaves</taxon>
        <taxon>Passeriformes</taxon>
        <taxon>Passerellidae</taxon>
        <taxon>Junco</taxon>
    </lineage>
</organism>
<dbReference type="InterPro" id="IPR036866">
    <property type="entry name" value="RibonucZ/Hydroxyglut_hydro"/>
</dbReference>
<accession>A0A8C5IFK5</accession>
<evidence type="ECO:0000313" key="3">
    <source>
        <dbReference type="Proteomes" id="UP000694408"/>
    </source>
</evidence>
<evidence type="ECO:0000259" key="1">
    <source>
        <dbReference type="Pfam" id="PF00753"/>
    </source>
</evidence>
<sequence>MSSSKFPGADSPVRIYALGGLGEVGKNCYCVENDADLVILDSGVKFPDYTTPGVNYIIPDFTHLKEVSQKIRALVITHGHEDHIGSIPFLLQMVKVPLIYASKLACSLIRHKLTEYHLTDATKLIEIDDDSDFYAGSCF</sequence>
<dbReference type="PANTHER" id="PTHR43694:SF1">
    <property type="entry name" value="RIBONUCLEASE J"/>
    <property type="match status" value="1"/>
</dbReference>
<reference evidence="2" key="2">
    <citation type="submission" date="2025-09" db="UniProtKB">
        <authorList>
            <consortium name="Ensembl"/>
        </authorList>
    </citation>
    <scope>IDENTIFICATION</scope>
</reference>
<dbReference type="InterPro" id="IPR001279">
    <property type="entry name" value="Metallo-B-lactamas"/>
</dbReference>
<feature type="domain" description="Metallo-beta-lactamase" evidence="1">
    <location>
        <begin position="22"/>
        <end position="113"/>
    </location>
</feature>
<dbReference type="Gene3D" id="3.60.15.10">
    <property type="entry name" value="Ribonuclease Z/Hydroxyacylglutathione hydrolase-like"/>
    <property type="match status" value="1"/>
</dbReference>
<name>A0A8C5IFK5_JUNHY</name>
<dbReference type="SUPFAM" id="SSF56281">
    <property type="entry name" value="Metallo-hydrolase/oxidoreductase"/>
    <property type="match status" value="1"/>
</dbReference>
<dbReference type="Proteomes" id="UP000694408">
    <property type="component" value="Unplaced"/>
</dbReference>
<proteinExistence type="predicted"/>
<dbReference type="Pfam" id="PF00753">
    <property type="entry name" value="Lactamase_B"/>
    <property type="match status" value="1"/>
</dbReference>